<dbReference type="PROSITE" id="PS51585">
    <property type="entry name" value="SAM_MT_TPMT"/>
    <property type="match status" value="1"/>
</dbReference>
<gene>
    <name evidence="4" type="ORF">PCOR1329_LOCUS28469</name>
</gene>
<feature type="non-terminal residue" evidence="4">
    <location>
        <position position="1"/>
    </location>
</feature>
<proteinExistence type="predicted"/>
<dbReference type="PANTHER" id="PTHR10259:SF11">
    <property type="entry name" value="THIOPURINE S-METHYLTRANSFERASE"/>
    <property type="match status" value="1"/>
</dbReference>
<evidence type="ECO:0008006" key="6">
    <source>
        <dbReference type="Google" id="ProtNLM"/>
    </source>
</evidence>
<keyword evidence="5" id="KW-1185">Reference proteome</keyword>
<keyword evidence="2" id="KW-0808">Transferase</keyword>
<protein>
    <recommendedName>
        <fullName evidence="6">Thiopurine S-methyltransferase</fullName>
    </recommendedName>
</protein>
<dbReference type="PANTHER" id="PTHR10259">
    <property type="entry name" value="THIOPURINE S-METHYLTRANSFERASE"/>
    <property type="match status" value="1"/>
</dbReference>
<dbReference type="SUPFAM" id="SSF53335">
    <property type="entry name" value="S-adenosyl-L-methionine-dependent methyltransferases"/>
    <property type="match status" value="1"/>
</dbReference>
<accession>A0ABN9SC55</accession>
<keyword evidence="1" id="KW-0489">Methyltransferase</keyword>
<organism evidence="4 5">
    <name type="scientific">Prorocentrum cordatum</name>
    <dbReference type="NCBI Taxonomy" id="2364126"/>
    <lineage>
        <taxon>Eukaryota</taxon>
        <taxon>Sar</taxon>
        <taxon>Alveolata</taxon>
        <taxon>Dinophyceae</taxon>
        <taxon>Prorocentrales</taxon>
        <taxon>Prorocentraceae</taxon>
        <taxon>Prorocentrum</taxon>
    </lineage>
</organism>
<reference evidence="4" key="1">
    <citation type="submission" date="2023-10" db="EMBL/GenBank/DDBJ databases">
        <authorList>
            <person name="Chen Y."/>
            <person name="Shah S."/>
            <person name="Dougan E. K."/>
            <person name="Thang M."/>
            <person name="Chan C."/>
        </authorList>
    </citation>
    <scope>NUCLEOTIDE SEQUENCE [LARGE SCALE GENOMIC DNA]</scope>
</reference>
<keyword evidence="3" id="KW-0949">S-adenosyl-L-methionine</keyword>
<evidence type="ECO:0000313" key="4">
    <source>
        <dbReference type="EMBL" id="CAK0829572.1"/>
    </source>
</evidence>
<dbReference type="Pfam" id="PF05724">
    <property type="entry name" value="TPMT"/>
    <property type="match status" value="2"/>
</dbReference>
<dbReference type="Proteomes" id="UP001189429">
    <property type="component" value="Unassembled WGS sequence"/>
</dbReference>
<dbReference type="InterPro" id="IPR008854">
    <property type="entry name" value="TPMT"/>
</dbReference>
<evidence type="ECO:0000256" key="1">
    <source>
        <dbReference type="ARBA" id="ARBA00022603"/>
    </source>
</evidence>
<evidence type="ECO:0000256" key="2">
    <source>
        <dbReference type="ARBA" id="ARBA00022679"/>
    </source>
</evidence>
<dbReference type="Gene3D" id="3.40.50.150">
    <property type="entry name" value="Vaccinia Virus protein VP39"/>
    <property type="match status" value="1"/>
</dbReference>
<sequence>AAPPAPAAAPARLDRWQKRWDSNQLGWHLTDVNPFLRRYLAEMLPPQPGVETPPGMGRRVLVPLCGATVDMAFLARQGFRVVGVDGVAAAFDRFAEEHAIQLPSGGRTMVVTMPPAMSPERFEVRAAVIGADPADTATRTEAAPPVILVRGDFLELGAAEAEALVPFDAALDRASLVAIAPADRPRYAEVLAGLLAPGGRVLLVTCEHAPFADGVLGPPFQVTEADVRAHFGGAFDVRLLCREDTIDSGPMRMRDRGLDHFYEAAYLLTRRAP</sequence>
<dbReference type="InterPro" id="IPR029063">
    <property type="entry name" value="SAM-dependent_MTases_sf"/>
</dbReference>
<name>A0ABN9SC55_9DINO</name>
<comment type="caution">
    <text evidence="4">The sequence shown here is derived from an EMBL/GenBank/DDBJ whole genome shotgun (WGS) entry which is preliminary data.</text>
</comment>
<evidence type="ECO:0000256" key="3">
    <source>
        <dbReference type="ARBA" id="ARBA00022691"/>
    </source>
</evidence>
<dbReference type="EMBL" id="CAUYUJ010010513">
    <property type="protein sequence ID" value="CAK0829572.1"/>
    <property type="molecule type" value="Genomic_DNA"/>
</dbReference>
<evidence type="ECO:0000313" key="5">
    <source>
        <dbReference type="Proteomes" id="UP001189429"/>
    </source>
</evidence>